<proteinExistence type="inferred from homology"/>
<dbReference type="EMBL" id="BAABLD010000001">
    <property type="protein sequence ID" value="GAA5157303.1"/>
    <property type="molecule type" value="Genomic_DNA"/>
</dbReference>
<dbReference type="RefSeq" id="WP_345530793.1">
    <property type="nucleotide sequence ID" value="NZ_BAABLD010000001.1"/>
</dbReference>
<evidence type="ECO:0000256" key="5">
    <source>
        <dbReference type="ARBA" id="ARBA00022764"/>
    </source>
</evidence>
<name>A0ABP9Q6P8_9RHOO</name>
<dbReference type="Proteomes" id="UP001500547">
    <property type="component" value="Unassembled WGS sequence"/>
</dbReference>
<dbReference type="PANTHER" id="PTHR30222:SF17">
    <property type="entry name" value="SPERMIDINE_PUTRESCINE-BINDING PERIPLASMIC PROTEIN"/>
    <property type="match status" value="1"/>
</dbReference>
<dbReference type="InterPro" id="IPR001188">
    <property type="entry name" value="Sperm_putr-bd"/>
</dbReference>
<dbReference type="PANTHER" id="PTHR30222">
    <property type="entry name" value="SPERMIDINE/PUTRESCINE-BINDING PERIPLASMIC PROTEIN"/>
    <property type="match status" value="1"/>
</dbReference>
<evidence type="ECO:0000313" key="7">
    <source>
        <dbReference type="EMBL" id="GAA5157303.1"/>
    </source>
</evidence>
<protein>
    <submittedName>
        <fullName evidence="7">ABC transporter substrate-binding protein</fullName>
    </submittedName>
</protein>
<evidence type="ECO:0000256" key="3">
    <source>
        <dbReference type="ARBA" id="ARBA00022448"/>
    </source>
</evidence>
<evidence type="ECO:0000313" key="8">
    <source>
        <dbReference type="Proteomes" id="UP001500547"/>
    </source>
</evidence>
<keyword evidence="4" id="KW-0732">Signal</keyword>
<keyword evidence="8" id="KW-1185">Reference proteome</keyword>
<dbReference type="InterPro" id="IPR006061">
    <property type="entry name" value="SBP_1_CS"/>
</dbReference>
<organism evidence="7 8">
    <name type="scientific">Viridibacterium curvum</name>
    <dbReference type="NCBI Taxonomy" id="1101404"/>
    <lineage>
        <taxon>Bacteria</taxon>
        <taxon>Pseudomonadati</taxon>
        <taxon>Pseudomonadota</taxon>
        <taxon>Betaproteobacteria</taxon>
        <taxon>Rhodocyclales</taxon>
        <taxon>Rhodocyclaceae</taxon>
        <taxon>Viridibacterium</taxon>
    </lineage>
</organism>
<dbReference type="InterPro" id="IPR006059">
    <property type="entry name" value="SBP"/>
</dbReference>
<gene>
    <name evidence="7" type="ORF">GCM10025770_00340</name>
</gene>
<comment type="caution">
    <text evidence="7">The sequence shown here is derived from an EMBL/GenBank/DDBJ whole genome shotgun (WGS) entry which is preliminary data.</text>
</comment>
<dbReference type="Gene3D" id="3.40.190.10">
    <property type="entry name" value="Periplasmic binding protein-like II"/>
    <property type="match status" value="2"/>
</dbReference>
<evidence type="ECO:0000256" key="1">
    <source>
        <dbReference type="ARBA" id="ARBA00004418"/>
    </source>
</evidence>
<comment type="subcellular location">
    <subcellularLocation>
        <location evidence="1">Periplasm</location>
    </subcellularLocation>
</comment>
<keyword evidence="3" id="KW-0813">Transport</keyword>
<sequence>MGLFAHSAQAAETLRVLSWPGYVAPEAVRAFELRHKVSVELVEVTSDEELWERANLSDERHFDVLAVNTAELRRYMEKNLVLPLDSSNLPNVHQQLRRFRAGNIPGVVADGKTWALPFTYSAMGLIYNRKFVKEAPRSMSALWDPRYQQRIALHNSGSHHFSFTALSLGVRTPFKLEGEQFRSTFNRLLSLRNNEPRFYATPEDLVTLFRDHDIALAFANYGDQQVRLLRKAGFDVGYVLPSEGALAWLDCWAVLSHTSDKSLAHAWLNHMLSSNVAQHLTENQGLSNTLREAQSGPRADRDKLVWLEPVEAPLNRARQWERFMAGARGAVPRPQSVPTAAPVQSPPAATP</sequence>
<keyword evidence="5" id="KW-0574">Periplasm</keyword>
<dbReference type="PRINTS" id="PR00909">
    <property type="entry name" value="SPERMDNBNDNG"/>
</dbReference>
<feature type="region of interest" description="Disordered" evidence="6">
    <location>
        <begin position="327"/>
        <end position="351"/>
    </location>
</feature>
<reference evidence="8" key="1">
    <citation type="journal article" date="2019" name="Int. J. Syst. Evol. Microbiol.">
        <title>The Global Catalogue of Microorganisms (GCM) 10K type strain sequencing project: providing services to taxonomists for standard genome sequencing and annotation.</title>
        <authorList>
            <consortium name="The Broad Institute Genomics Platform"/>
            <consortium name="The Broad Institute Genome Sequencing Center for Infectious Disease"/>
            <person name="Wu L."/>
            <person name="Ma J."/>
        </authorList>
    </citation>
    <scope>NUCLEOTIDE SEQUENCE [LARGE SCALE GENOMIC DNA]</scope>
    <source>
        <strain evidence="8">JCM 18715</strain>
    </source>
</reference>
<evidence type="ECO:0000256" key="6">
    <source>
        <dbReference type="SAM" id="MobiDB-lite"/>
    </source>
</evidence>
<dbReference type="Pfam" id="PF13416">
    <property type="entry name" value="SBP_bac_8"/>
    <property type="match status" value="1"/>
</dbReference>
<accession>A0ABP9Q6P8</accession>
<evidence type="ECO:0000256" key="4">
    <source>
        <dbReference type="ARBA" id="ARBA00022729"/>
    </source>
</evidence>
<dbReference type="SUPFAM" id="SSF53850">
    <property type="entry name" value="Periplasmic binding protein-like II"/>
    <property type="match status" value="1"/>
</dbReference>
<evidence type="ECO:0000256" key="2">
    <source>
        <dbReference type="ARBA" id="ARBA00008520"/>
    </source>
</evidence>
<comment type="similarity">
    <text evidence="2">Belongs to the bacterial solute-binding protein 1 family.</text>
</comment>
<dbReference type="PROSITE" id="PS01037">
    <property type="entry name" value="SBP_BACTERIAL_1"/>
    <property type="match status" value="1"/>
</dbReference>